<accession>A0AAP0RDX3</accession>
<sequence>MSKSRPVSFYQPPLKFQSVGQNMHPVKHCNMNSVSMNSPDDAFHDGPKAKNSDCQESDLPRILANVWKCIPNGPSLDLIWKGSFEIPGTASCSGLYHGFLAYPPVKVSGP</sequence>
<dbReference type="EMBL" id="JBBPBK010000010">
    <property type="protein sequence ID" value="KAK9276000.1"/>
    <property type="molecule type" value="Genomic_DNA"/>
</dbReference>
<evidence type="ECO:0000313" key="2">
    <source>
        <dbReference type="Proteomes" id="UP001415857"/>
    </source>
</evidence>
<dbReference type="AlphaFoldDB" id="A0AAP0RDX3"/>
<gene>
    <name evidence="1" type="ORF">L1049_005531</name>
</gene>
<organism evidence="1 2">
    <name type="scientific">Liquidambar formosana</name>
    <name type="common">Formosan gum</name>
    <dbReference type="NCBI Taxonomy" id="63359"/>
    <lineage>
        <taxon>Eukaryota</taxon>
        <taxon>Viridiplantae</taxon>
        <taxon>Streptophyta</taxon>
        <taxon>Embryophyta</taxon>
        <taxon>Tracheophyta</taxon>
        <taxon>Spermatophyta</taxon>
        <taxon>Magnoliopsida</taxon>
        <taxon>eudicotyledons</taxon>
        <taxon>Gunneridae</taxon>
        <taxon>Pentapetalae</taxon>
        <taxon>Saxifragales</taxon>
        <taxon>Altingiaceae</taxon>
        <taxon>Liquidambar</taxon>
    </lineage>
</organism>
<keyword evidence="2" id="KW-1185">Reference proteome</keyword>
<reference evidence="1 2" key="1">
    <citation type="journal article" date="2024" name="Plant J.">
        <title>Genome sequences and population genomics reveal climatic adaptation and genomic divergence between two closely related sweetgum species.</title>
        <authorList>
            <person name="Xu W.Q."/>
            <person name="Ren C.Q."/>
            <person name="Zhang X.Y."/>
            <person name="Comes H.P."/>
            <person name="Liu X.H."/>
            <person name="Li Y.G."/>
            <person name="Kettle C.J."/>
            <person name="Jalonen R."/>
            <person name="Gaisberger H."/>
            <person name="Ma Y.Z."/>
            <person name="Qiu Y.X."/>
        </authorList>
    </citation>
    <scope>NUCLEOTIDE SEQUENCE [LARGE SCALE GENOMIC DNA]</scope>
    <source>
        <strain evidence="1">Hangzhou</strain>
    </source>
</reference>
<comment type="caution">
    <text evidence="1">The sequence shown here is derived from an EMBL/GenBank/DDBJ whole genome shotgun (WGS) entry which is preliminary data.</text>
</comment>
<evidence type="ECO:0000313" key="1">
    <source>
        <dbReference type="EMBL" id="KAK9276000.1"/>
    </source>
</evidence>
<name>A0AAP0RDX3_LIQFO</name>
<proteinExistence type="predicted"/>
<dbReference type="Proteomes" id="UP001415857">
    <property type="component" value="Unassembled WGS sequence"/>
</dbReference>
<protein>
    <submittedName>
        <fullName evidence="1">Uncharacterized protein</fullName>
    </submittedName>
</protein>